<keyword evidence="2" id="KW-1277">Toxin-antitoxin system</keyword>
<dbReference type="OrthoDB" id="159782at2"/>
<evidence type="ECO:0000256" key="6">
    <source>
        <dbReference type="ARBA" id="ARBA00024207"/>
    </source>
</evidence>
<keyword evidence="1" id="KW-0597">Phosphoprotein</keyword>
<keyword evidence="3" id="KW-0540">Nuclease</keyword>
<dbReference type="PANTHER" id="PTHR34139">
    <property type="entry name" value="UPF0331 PROTEIN MJ0127"/>
    <property type="match status" value="1"/>
</dbReference>
<feature type="compositionally biased region" description="Basic and acidic residues" evidence="7">
    <location>
        <begin position="120"/>
        <end position="131"/>
    </location>
</feature>
<evidence type="ECO:0000256" key="7">
    <source>
        <dbReference type="SAM" id="MobiDB-lite"/>
    </source>
</evidence>
<accession>A0A498QBJ7</accession>
<evidence type="ECO:0000313" key="8">
    <source>
        <dbReference type="EMBL" id="VBA41170.1"/>
    </source>
</evidence>
<evidence type="ECO:0008006" key="10">
    <source>
        <dbReference type="Google" id="ProtNLM"/>
    </source>
</evidence>
<dbReference type="PANTHER" id="PTHR34139:SF1">
    <property type="entry name" value="RNASE MJ1380-RELATED"/>
    <property type="match status" value="1"/>
</dbReference>
<name>A0A498QBJ7_9MYCO</name>
<dbReference type="RefSeq" id="WP_075541629.1">
    <property type="nucleotide sequence ID" value="NZ_UPHQ01000174.1"/>
</dbReference>
<evidence type="ECO:0000256" key="2">
    <source>
        <dbReference type="ARBA" id="ARBA00022649"/>
    </source>
</evidence>
<dbReference type="GO" id="GO:0110001">
    <property type="term" value="C:toxin-antitoxin complex"/>
    <property type="evidence" value="ECO:0007669"/>
    <property type="project" value="InterPro"/>
</dbReference>
<organism evidence="8 9">
    <name type="scientific">Mycobacterium innocens</name>
    <dbReference type="NCBI Taxonomy" id="2341083"/>
    <lineage>
        <taxon>Bacteria</taxon>
        <taxon>Bacillati</taxon>
        <taxon>Actinomycetota</taxon>
        <taxon>Actinomycetes</taxon>
        <taxon>Mycobacteriales</taxon>
        <taxon>Mycobacteriaceae</taxon>
        <taxon>Mycobacterium</taxon>
    </lineage>
</organism>
<dbReference type="GO" id="GO:0000166">
    <property type="term" value="F:nucleotide binding"/>
    <property type="evidence" value="ECO:0007669"/>
    <property type="project" value="UniProtKB-KW"/>
</dbReference>
<proteinExistence type="inferred from homology"/>
<dbReference type="Pfam" id="PF01934">
    <property type="entry name" value="HepT-like"/>
    <property type="match status" value="1"/>
</dbReference>
<evidence type="ECO:0000256" key="4">
    <source>
        <dbReference type="ARBA" id="ARBA00022741"/>
    </source>
</evidence>
<reference evidence="8 9" key="1">
    <citation type="submission" date="2018-09" db="EMBL/GenBank/DDBJ databases">
        <authorList>
            <person name="Tagini F."/>
        </authorList>
    </citation>
    <scope>NUCLEOTIDE SEQUENCE [LARGE SCALE GENOMIC DNA]</scope>
    <source>
        <strain evidence="8 9">MK13</strain>
    </source>
</reference>
<evidence type="ECO:0000256" key="5">
    <source>
        <dbReference type="ARBA" id="ARBA00022801"/>
    </source>
</evidence>
<gene>
    <name evidence="8" type="ORF">LAUMK13_03428</name>
</gene>
<keyword evidence="5" id="KW-0378">Hydrolase</keyword>
<keyword evidence="4" id="KW-0547">Nucleotide-binding</keyword>
<feature type="region of interest" description="Disordered" evidence="7">
    <location>
        <begin position="112"/>
        <end position="131"/>
    </location>
</feature>
<sequence length="131" mass="14442">MQPDPRKYLWDALRAAGFLRQFAAGKTFAEYQGDVLLRSAVERQFEIVGEALSQLAKSHANMAAHVPELPRIVAFRNILIHGYANVDDAPVWQVLTDKLPQLETAVRTLLADSPGDPESIDMKATPEEAGS</sequence>
<dbReference type="Gene3D" id="1.20.120.580">
    <property type="entry name" value="bsu32300-like"/>
    <property type="match status" value="1"/>
</dbReference>
<keyword evidence="9" id="KW-1185">Reference proteome</keyword>
<dbReference type="EMBL" id="UPHQ01000174">
    <property type="protein sequence ID" value="VBA41170.1"/>
    <property type="molecule type" value="Genomic_DNA"/>
</dbReference>
<dbReference type="GO" id="GO:0004540">
    <property type="term" value="F:RNA nuclease activity"/>
    <property type="evidence" value="ECO:0007669"/>
    <property type="project" value="InterPro"/>
</dbReference>
<dbReference type="InterPro" id="IPR008201">
    <property type="entry name" value="HepT-like"/>
</dbReference>
<dbReference type="AlphaFoldDB" id="A0A498QBJ7"/>
<comment type="similarity">
    <text evidence="6">Belongs to the HepT RNase toxin family.</text>
</comment>
<dbReference type="InterPro" id="IPR051813">
    <property type="entry name" value="HepT_RNase_toxin"/>
</dbReference>
<dbReference type="GO" id="GO:0016787">
    <property type="term" value="F:hydrolase activity"/>
    <property type="evidence" value="ECO:0007669"/>
    <property type="project" value="UniProtKB-KW"/>
</dbReference>
<evidence type="ECO:0000313" key="9">
    <source>
        <dbReference type="Proteomes" id="UP000267289"/>
    </source>
</evidence>
<evidence type="ECO:0000256" key="1">
    <source>
        <dbReference type="ARBA" id="ARBA00022553"/>
    </source>
</evidence>
<protein>
    <recommendedName>
        <fullName evidence="10">DUF86 domain-containing protein</fullName>
    </recommendedName>
</protein>
<dbReference type="Proteomes" id="UP000267289">
    <property type="component" value="Unassembled WGS sequence"/>
</dbReference>
<dbReference type="InterPro" id="IPR037038">
    <property type="entry name" value="HepT-like_sf"/>
</dbReference>
<evidence type="ECO:0000256" key="3">
    <source>
        <dbReference type="ARBA" id="ARBA00022722"/>
    </source>
</evidence>